<sequence>MSRASSLPPAGMLQWRHPVSGRLFHIDLRTGHSIAIGPPRQAHRTTIVNRASLNKGITITPLRPHARAIEVSDDEFDDAELNAIMAWMPLPTPTRQVSGHGLDVGLGVQGEVLAAITRSALEQARVLDQVDGKFIVCTTVIEQQQVVFCVDQHAADERYRLERFLEEYATRCADRTAAHIIEAAVTVDVSTNQYESLKSTSVRREMRRLGWQMHLVPKTAQVDISGVPYVLKDRTLTLKGRPKNQAMLRHVFASCLEDITRRQTDLEQHRRNGQGEQKIAQTNEAGDWISFTRLLPAALLEVAKSKACRSAIMFNDAVGREVCERIVRRLAKCRFPFQCAHGRPTLVPLCQIVSQPSNDS</sequence>
<dbReference type="GO" id="GO:0006298">
    <property type="term" value="P:mismatch repair"/>
    <property type="evidence" value="ECO:0007669"/>
    <property type="project" value="InterPro"/>
</dbReference>
<gene>
    <name evidence="2" type="ORF">PANT_8d00074</name>
</gene>
<evidence type="ECO:0000313" key="2">
    <source>
        <dbReference type="EMBL" id="GAC73121.1"/>
    </source>
</evidence>
<dbReference type="STRING" id="1151754.M9LN52"/>
<dbReference type="InterPro" id="IPR038973">
    <property type="entry name" value="MutL/Mlh/Pms-like"/>
</dbReference>
<dbReference type="PANTHER" id="PTHR10073">
    <property type="entry name" value="DNA MISMATCH REPAIR PROTEIN MLH, PMS, MUTL"/>
    <property type="match status" value="1"/>
</dbReference>
<dbReference type="Gene3D" id="3.30.1540.20">
    <property type="entry name" value="MutL, C-terminal domain, dimerisation subdomain"/>
    <property type="match status" value="1"/>
</dbReference>
<reference evidence="3" key="1">
    <citation type="journal article" date="2013" name="Genome Announc.">
        <title>Genome sequence of the basidiomycetous yeast Pseudozyma antarctica T-34, a producer of the glycolipid biosurfactants mannosylerythritol lipids.</title>
        <authorList>
            <person name="Morita T."/>
            <person name="Koike H."/>
            <person name="Koyama Y."/>
            <person name="Hagiwara H."/>
            <person name="Ito E."/>
            <person name="Fukuoka T."/>
            <person name="Imura T."/>
            <person name="Machida M."/>
            <person name="Kitamoto D."/>
        </authorList>
    </citation>
    <scope>NUCLEOTIDE SEQUENCE [LARGE SCALE GENOMIC DNA]</scope>
    <source>
        <strain evidence="3">T-34</strain>
    </source>
</reference>
<dbReference type="GO" id="GO:0016887">
    <property type="term" value="F:ATP hydrolysis activity"/>
    <property type="evidence" value="ECO:0007669"/>
    <property type="project" value="InterPro"/>
</dbReference>
<dbReference type="Proteomes" id="UP000011976">
    <property type="component" value="Unassembled WGS sequence"/>
</dbReference>
<evidence type="ECO:0000313" key="3">
    <source>
        <dbReference type="Proteomes" id="UP000011976"/>
    </source>
</evidence>
<dbReference type="SMART" id="SM00853">
    <property type="entry name" value="MutL_C"/>
    <property type="match status" value="1"/>
</dbReference>
<dbReference type="EMBL" id="DF196774">
    <property type="protein sequence ID" value="GAC73121.1"/>
    <property type="molecule type" value="Genomic_DNA"/>
</dbReference>
<dbReference type="OrthoDB" id="429932at2759"/>
<organism evidence="2 3">
    <name type="scientific">Pseudozyma antarctica (strain T-34)</name>
    <name type="common">Yeast</name>
    <name type="synonym">Candida antarctica</name>
    <dbReference type="NCBI Taxonomy" id="1151754"/>
    <lineage>
        <taxon>Eukaryota</taxon>
        <taxon>Fungi</taxon>
        <taxon>Dikarya</taxon>
        <taxon>Basidiomycota</taxon>
        <taxon>Ustilaginomycotina</taxon>
        <taxon>Ustilaginomycetes</taxon>
        <taxon>Ustilaginales</taxon>
        <taxon>Ustilaginaceae</taxon>
        <taxon>Moesziomyces</taxon>
    </lineage>
</organism>
<dbReference type="InterPro" id="IPR037198">
    <property type="entry name" value="MutL_C_sf"/>
</dbReference>
<proteinExistence type="predicted"/>
<dbReference type="GO" id="GO:0005524">
    <property type="term" value="F:ATP binding"/>
    <property type="evidence" value="ECO:0007669"/>
    <property type="project" value="InterPro"/>
</dbReference>
<dbReference type="PANTHER" id="PTHR10073:SF47">
    <property type="entry name" value="DNA MISMATCH REPAIR PROTEIN MLH3"/>
    <property type="match status" value="1"/>
</dbReference>
<protein>
    <submittedName>
        <fullName evidence="2">DNA mismatch repair protein-MLH3 family</fullName>
    </submittedName>
</protein>
<dbReference type="GO" id="GO:0140664">
    <property type="term" value="F:ATP-dependent DNA damage sensor activity"/>
    <property type="evidence" value="ECO:0007669"/>
    <property type="project" value="InterPro"/>
</dbReference>
<dbReference type="SUPFAM" id="SSF118116">
    <property type="entry name" value="DNA mismatch repair protein MutL"/>
    <property type="match status" value="2"/>
</dbReference>
<dbReference type="Pfam" id="PF08676">
    <property type="entry name" value="MutL_C"/>
    <property type="match status" value="1"/>
</dbReference>
<dbReference type="InterPro" id="IPR014790">
    <property type="entry name" value="MutL_C"/>
</dbReference>
<accession>M9LN52</accession>
<dbReference type="InterPro" id="IPR042120">
    <property type="entry name" value="MutL_C_dimsub"/>
</dbReference>
<feature type="domain" description="MutL C-terminal dimerisation" evidence="1">
    <location>
        <begin position="126"/>
        <end position="318"/>
    </location>
</feature>
<dbReference type="GO" id="GO:0032300">
    <property type="term" value="C:mismatch repair complex"/>
    <property type="evidence" value="ECO:0007669"/>
    <property type="project" value="InterPro"/>
</dbReference>
<name>M9LN52_PSEA3</name>
<evidence type="ECO:0000259" key="1">
    <source>
        <dbReference type="SMART" id="SM00853"/>
    </source>
</evidence>
<dbReference type="AlphaFoldDB" id="M9LN52"/>